<evidence type="ECO:0000313" key="10">
    <source>
        <dbReference type="Proteomes" id="UP001147653"/>
    </source>
</evidence>
<dbReference type="InterPro" id="IPR002523">
    <property type="entry name" value="MgTranspt_CorA/ZnTranspt_ZntB"/>
</dbReference>
<comment type="subcellular location">
    <subcellularLocation>
        <location evidence="1">Cell membrane</location>
        <topology evidence="1">Multi-pass membrane protein</topology>
    </subcellularLocation>
</comment>
<keyword evidence="6 8" id="KW-1133">Transmembrane helix</keyword>
<dbReference type="EMBL" id="JAPDDP010000012">
    <property type="protein sequence ID" value="MDA0180434.1"/>
    <property type="molecule type" value="Genomic_DNA"/>
</dbReference>
<keyword evidence="3" id="KW-0813">Transport</keyword>
<dbReference type="Gene3D" id="3.30.460.20">
    <property type="entry name" value="CorA soluble domain-like"/>
    <property type="match status" value="1"/>
</dbReference>
<evidence type="ECO:0000256" key="5">
    <source>
        <dbReference type="ARBA" id="ARBA00022692"/>
    </source>
</evidence>
<dbReference type="PANTHER" id="PTHR46494:SF1">
    <property type="entry name" value="CORA FAMILY METAL ION TRANSPORTER (EUROFUNG)"/>
    <property type="match status" value="1"/>
</dbReference>
<dbReference type="SUPFAM" id="SSF144083">
    <property type="entry name" value="Magnesium transport protein CorA, transmembrane region"/>
    <property type="match status" value="1"/>
</dbReference>
<protein>
    <submittedName>
        <fullName evidence="9">Magnesium transporter CorA family protein</fullName>
    </submittedName>
</protein>
<evidence type="ECO:0000256" key="2">
    <source>
        <dbReference type="ARBA" id="ARBA00009765"/>
    </source>
</evidence>
<keyword evidence="4" id="KW-1003">Cell membrane</keyword>
<dbReference type="AlphaFoldDB" id="A0A9X3N6C2"/>
<dbReference type="GO" id="GO:0050897">
    <property type="term" value="F:cobalt ion binding"/>
    <property type="evidence" value="ECO:0007669"/>
    <property type="project" value="TreeGrafter"/>
</dbReference>
<dbReference type="CDD" id="cd12822">
    <property type="entry name" value="TmCorA-like"/>
    <property type="match status" value="1"/>
</dbReference>
<reference evidence="9" key="1">
    <citation type="submission" date="2022-10" db="EMBL/GenBank/DDBJ databases">
        <title>The WGS of Solirubrobacter phytolaccae KCTC 29190.</title>
        <authorList>
            <person name="Jiang Z."/>
        </authorList>
    </citation>
    <scope>NUCLEOTIDE SEQUENCE</scope>
    <source>
        <strain evidence="9">KCTC 29190</strain>
    </source>
</reference>
<comment type="similarity">
    <text evidence="2">Belongs to the CorA metal ion transporter (MIT) (TC 1.A.35) family.</text>
</comment>
<evidence type="ECO:0000256" key="3">
    <source>
        <dbReference type="ARBA" id="ARBA00022448"/>
    </source>
</evidence>
<dbReference type="RefSeq" id="WP_270024741.1">
    <property type="nucleotide sequence ID" value="NZ_JAPDDP010000012.1"/>
</dbReference>
<dbReference type="InterPro" id="IPR045861">
    <property type="entry name" value="CorA_cytoplasmic_dom"/>
</dbReference>
<organism evidence="9 10">
    <name type="scientific">Solirubrobacter phytolaccae</name>
    <dbReference type="NCBI Taxonomy" id="1404360"/>
    <lineage>
        <taxon>Bacteria</taxon>
        <taxon>Bacillati</taxon>
        <taxon>Actinomycetota</taxon>
        <taxon>Thermoleophilia</taxon>
        <taxon>Solirubrobacterales</taxon>
        <taxon>Solirubrobacteraceae</taxon>
        <taxon>Solirubrobacter</taxon>
    </lineage>
</organism>
<evidence type="ECO:0000256" key="6">
    <source>
        <dbReference type="ARBA" id="ARBA00022989"/>
    </source>
</evidence>
<dbReference type="GO" id="GO:0015087">
    <property type="term" value="F:cobalt ion transmembrane transporter activity"/>
    <property type="evidence" value="ECO:0007669"/>
    <property type="project" value="TreeGrafter"/>
</dbReference>
<keyword evidence="5 8" id="KW-0812">Transmembrane</keyword>
<proteinExistence type="inferred from homology"/>
<dbReference type="SUPFAM" id="SSF143865">
    <property type="entry name" value="CorA soluble domain-like"/>
    <property type="match status" value="1"/>
</dbReference>
<dbReference type="InterPro" id="IPR045863">
    <property type="entry name" value="CorA_TM1_TM2"/>
</dbReference>
<dbReference type="GO" id="GO:0000287">
    <property type="term" value="F:magnesium ion binding"/>
    <property type="evidence" value="ECO:0007669"/>
    <property type="project" value="TreeGrafter"/>
</dbReference>
<feature type="transmembrane region" description="Helical" evidence="8">
    <location>
        <begin position="282"/>
        <end position="303"/>
    </location>
</feature>
<name>A0A9X3N6C2_9ACTN</name>
<gene>
    <name evidence="9" type="ORF">OJ997_09030</name>
</gene>
<evidence type="ECO:0000256" key="4">
    <source>
        <dbReference type="ARBA" id="ARBA00022475"/>
    </source>
</evidence>
<accession>A0A9X3N6C2</accession>
<feature type="transmembrane region" description="Helical" evidence="8">
    <location>
        <begin position="248"/>
        <end position="270"/>
    </location>
</feature>
<sequence length="309" mass="35375">MHVLTSVDESLIARLRAEDHFFWIDLSMPSREEIEQLGQALDLHPVALEDTIEFGQRPKVDPYDSQLLLVFYTARVPAEPLEVHLYISGGFIATIRHDNCDALDELHDDLAKAPTHDEEALVYRILDELTDAFFPVIDALEQTIDQLEAEVLVRPRKEHLERSYRLKQDVRNLHRLAVAQRDQFHSAHDAILTLPGFATSSKPYLRDVGDHLTQISGEFLRQTEDLISLTQTYYNANADRLNAVASRLTVGGTIFVLWTVVTGFFGQNFGWLVDSIDSREKFLFFGIGALVLPTVILLTLFWVKRRDWF</sequence>
<dbReference type="PANTHER" id="PTHR46494">
    <property type="entry name" value="CORA FAMILY METAL ION TRANSPORTER (EUROFUNG)"/>
    <property type="match status" value="1"/>
</dbReference>
<keyword evidence="7 8" id="KW-0472">Membrane</keyword>
<evidence type="ECO:0000256" key="8">
    <source>
        <dbReference type="SAM" id="Phobius"/>
    </source>
</evidence>
<dbReference type="GO" id="GO:0005886">
    <property type="term" value="C:plasma membrane"/>
    <property type="evidence" value="ECO:0007669"/>
    <property type="project" value="UniProtKB-SubCell"/>
</dbReference>
<dbReference type="GO" id="GO:0015095">
    <property type="term" value="F:magnesium ion transmembrane transporter activity"/>
    <property type="evidence" value="ECO:0007669"/>
    <property type="project" value="TreeGrafter"/>
</dbReference>
<evidence type="ECO:0000256" key="7">
    <source>
        <dbReference type="ARBA" id="ARBA00023136"/>
    </source>
</evidence>
<keyword evidence="10" id="KW-1185">Reference proteome</keyword>
<dbReference type="Gene3D" id="1.20.58.340">
    <property type="entry name" value="Magnesium transport protein CorA, transmembrane region"/>
    <property type="match status" value="2"/>
</dbReference>
<dbReference type="Pfam" id="PF01544">
    <property type="entry name" value="CorA"/>
    <property type="match status" value="1"/>
</dbReference>
<dbReference type="Proteomes" id="UP001147653">
    <property type="component" value="Unassembled WGS sequence"/>
</dbReference>
<evidence type="ECO:0000313" key="9">
    <source>
        <dbReference type="EMBL" id="MDA0180434.1"/>
    </source>
</evidence>
<comment type="caution">
    <text evidence="9">The sequence shown here is derived from an EMBL/GenBank/DDBJ whole genome shotgun (WGS) entry which is preliminary data.</text>
</comment>
<evidence type="ECO:0000256" key="1">
    <source>
        <dbReference type="ARBA" id="ARBA00004651"/>
    </source>
</evidence>